<reference evidence="1 2" key="1">
    <citation type="journal article" date="2022" name="New Phytol.">
        <title>Ecological generalism drives hyperdiversity of secondary metabolite gene clusters in xylarialean endophytes.</title>
        <authorList>
            <person name="Franco M.E.E."/>
            <person name="Wisecaver J.H."/>
            <person name="Arnold A.E."/>
            <person name="Ju Y.M."/>
            <person name="Slot J.C."/>
            <person name="Ahrendt S."/>
            <person name="Moore L.P."/>
            <person name="Eastman K.E."/>
            <person name="Scott K."/>
            <person name="Konkel Z."/>
            <person name="Mondo S.J."/>
            <person name="Kuo A."/>
            <person name="Hayes R.D."/>
            <person name="Haridas S."/>
            <person name="Andreopoulos B."/>
            <person name="Riley R."/>
            <person name="LaButti K."/>
            <person name="Pangilinan J."/>
            <person name="Lipzen A."/>
            <person name="Amirebrahimi M."/>
            <person name="Yan J."/>
            <person name="Adam C."/>
            <person name="Keymanesh K."/>
            <person name="Ng V."/>
            <person name="Louie K."/>
            <person name="Northen T."/>
            <person name="Drula E."/>
            <person name="Henrissat B."/>
            <person name="Hsieh H.M."/>
            <person name="Youens-Clark K."/>
            <person name="Lutzoni F."/>
            <person name="Miadlikowska J."/>
            <person name="Eastwood D.C."/>
            <person name="Hamelin R.C."/>
            <person name="Grigoriev I.V."/>
            <person name="U'Ren J.M."/>
        </authorList>
    </citation>
    <scope>NUCLEOTIDE SEQUENCE [LARGE SCALE GENOMIC DNA]</scope>
    <source>
        <strain evidence="1 2">CBS 119005</strain>
    </source>
</reference>
<name>A0ACB9Z1H3_9PEZI</name>
<keyword evidence="1" id="KW-0378">Hydrolase</keyword>
<protein>
    <submittedName>
        <fullName evidence="1">P-loop containing nucleoside triphosphate hydrolase protein</fullName>
    </submittedName>
</protein>
<proteinExistence type="predicted"/>
<dbReference type="Proteomes" id="UP001497700">
    <property type="component" value="Unassembled WGS sequence"/>
</dbReference>
<evidence type="ECO:0000313" key="2">
    <source>
        <dbReference type="Proteomes" id="UP001497700"/>
    </source>
</evidence>
<comment type="caution">
    <text evidence="1">The sequence shown here is derived from an EMBL/GenBank/DDBJ whole genome shotgun (WGS) entry which is preliminary data.</text>
</comment>
<dbReference type="EMBL" id="MU393472">
    <property type="protein sequence ID" value="KAI4865381.1"/>
    <property type="molecule type" value="Genomic_DNA"/>
</dbReference>
<gene>
    <name evidence="1" type="ORF">F4820DRAFT_469751</name>
</gene>
<accession>A0ACB9Z1H3</accession>
<evidence type="ECO:0000313" key="1">
    <source>
        <dbReference type="EMBL" id="KAI4865381.1"/>
    </source>
</evidence>
<organism evidence="1 2">
    <name type="scientific">Hypoxylon rubiginosum</name>
    <dbReference type="NCBI Taxonomy" id="110542"/>
    <lineage>
        <taxon>Eukaryota</taxon>
        <taxon>Fungi</taxon>
        <taxon>Dikarya</taxon>
        <taxon>Ascomycota</taxon>
        <taxon>Pezizomycotina</taxon>
        <taxon>Sordariomycetes</taxon>
        <taxon>Xylariomycetidae</taxon>
        <taxon>Xylariales</taxon>
        <taxon>Hypoxylaceae</taxon>
        <taxon>Hypoxylon</taxon>
    </lineage>
</organism>
<sequence>MLELDAPASYSTIPYQRNHGFYGREDQLRELNEAFQDQSSSPEIRTVALWGAGGIGKSQVALEYAHQRCNSGTSVVLWISSETEGEVAKSIREAAEKLQLDGYSETNTQEKNRHLVLQWLQTTTLTILETKWLIIFDNVEDDRVLIDNQPKVGQGDVLITCRSKPLAESLAMFPIEVTKFSIDESTALIFQILNRPAANTEEIQAADALAEQLGGLALAIDIITKNIKTSRRFNSIAEFLPFYEQNRRALGKRHRRGIRDITYSKDLDTVWETAFATIDSNINPNANPDAVRLMDVLCFLAPEAIPQWLFQGNEENIPEHWQFLTDDERFEKAKLELLDLSLIKINVETGLISIHRLVQQAYFDQMTAEARLSAFHVICALLRKAFPDREGETHLFKRWAICEQLHQHVQALCKVYAWMKDNELAPRSSTYQTPIRDDIWYMLELQQFIGAESLIKSLLLDIDTDSLERARMNRILMGLFERTGRSVRALECAKIEFDIFVSLDGPEENDLANAYSDIALDYLNKATDIALSHPEPGCYRAFNIDRFLRNRGRTKMQLKDFDGALDDFAKAEYYQAKVHGEDSHYDGETKHERAKIAALQMKLEEAATLNDEAMRLVREGKPTHASVSASHYRQGCVRLLAGKYDDALQELHKAHAICQLNEPTRGNAGESARVMWRMAQIYEHDGKVDEARTFLDVAEKIRNDLLATGDYAQVEDVEDSWDCLVGLLYR</sequence>
<keyword evidence="2" id="KW-1185">Reference proteome</keyword>